<evidence type="ECO:0000259" key="1">
    <source>
        <dbReference type="Pfam" id="PF12146"/>
    </source>
</evidence>
<evidence type="ECO:0000313" key="2">
    <source>
        <dbReference type="EMBL" id="MEY8764328.1"/>
    </source>
</evidence>
<feature type="domain" description="Serine aminopeptidase S33" evidence="1">
    <location>
        <begin position="6"/>
        <end position="41"/>
    </location>
</feature>
<dbReference type="InterPro" id="IPR022742">
    <property type="entry name" value="Hydrolase_4"/>
</dbReference>
<name>A0ABV4DZL8_9CLOT</name>
<proteinExistence type="predicted"/>
<reference evidence="2 3" key="1">
    <citation type="submission" date="2024-08" db="EMBL/GenBank/DDBJ databases">
        <title>Clostridium lapicellarii sp. nov., and Clostridium renhuaiense sp. nov., two species isolated from the mud in a fermentation cellar used for producing sauce-flavour Chinese liquors.</title>
        <authorList>
            <person name="Yang F."/>
            <person name="Wang H."/>
            <person name="Chen L.Q."/>
            <person name="Zhou N."/>
            <person name="Lu J.J."/>
            <person name="Pu X.X."/>
            <person name="Wan B."/>
            <person name="Wang L."/>
            <person name="Liu S.J."/>
        </authorList>
    </citation>
    <scope>NUCLEOTIDE SEQUENCE [LARGE SCALE GENOMIC DNA]</scope>
    <source>
        <strain evidence="2 3">MT-113</strain>
    </source>
</reference>
<keyword evidence="3" id="KW-1185">Reference proteome</keyword>
<dbReference type="Proteomes" id="UP001565220">
    <property type="component" value="Unassembled WGS sequence"/>
</dbReference>
<dbReference type="EMBL" id="JBGFFE010000019">
    <property type="protein sequence ID" value="MEY8764328.1"/>
    <property type="molecule type" value="Genomic_DNA"/>
</dbReference>
<sequence length="59" mass="7225">MEYKTRIVTNEASKWLYKNISSKDKNLKIYPGCYHEILNEKVEKDEVINDIHRWIEERI</sequence>
<dbReference type="Pfam" id="PF12146">
    <property type="entry name" value="Hydrolase_4"/>
    <property type="match status" value="1"/>
</dbReference>
<dbReference type="SUPFAM" id="SSF53474">
    <property type="entry name" value="alpha/beta-Hydrolases"/>
    <property type="match status" value="1"/>
</dbReference>
<gene>
    <name evidence="2" type="ORF">AB8S09_11880</name>
</gene>
<accession>A0ABV4DZL8</accession>
<evidence type="ECO:0000313" key="3">
    <source>
        <dbReference type="Proteomes" id="UP001565220"/>
    </source>
</evidence>
<keyword evidence="2" id="KW-0378">Hydrolase</keyword>
<dbReference type="InterPro" id="IPR029058">
    <property type="entry name" value="AB_hydrolase_fold"/>
</dbReference>
<protein>
    <submittedName>
        <fullName evidence="2">Alpha/beta hydrolase</fullName>
    </submittedName>
</protein>
<organism evidence="2 3">
    <name type="scientific">Clostridium lapidicellarium</name>
    <dbReference type="NCBI Taxonomy" id="3240931"/>
    <lineage>
        <taxon>Bacteria</taxon>
        <taxon>Bacillati</taxon>
        <taxon>Bacillota</taxon>
        <taxon>Clostridia</taxon>
        <taxon>Eubacteriales</taxon>
        <taxon>Clostridiaceae</taxon>
        <taxon>Clostridium</taxon>
    </lineage>
</organism>
<comment type="caution">
    <text evidence="2">The sequence shown here is derived from an EMBL/GenBank/DDBJ whole genome shotgun (WGS) entry which is preliminary data.</text>
</comment>
<dbReference type="PANTHER" id="PTHR11614">
    <property type="entry name" value="PHOSPHOLIPASE-RELATED"/>
    <property type="match status" value="1"/>
</dbReference>
<dbReference type="GO" id="GO:0016787">
    <property type="term" value="F:hydrolase activity"/>
    <property type="evidence" value="ECO:0007669"/>
    <property type="project" value="UniProtKB-KW"/>
</dbReference>
<dbReference type="Gene3D" id="3.40.50.1820">
    <property type="entry name" value="alpha/beta hydrolase"/>
    <property type="match status" value="1"/>
</dbReference>
<dbReference type="InterPro" id="IPR051044">
    <property type="entry name" value="MAG_DAG_Lipase"/>
</dbReference>
<dbReference type="RefSeq" id="WP_294185155.1">
    <property type="nucleotide sequence ID" value="NZ_JBGFFE010000019.1"/>
</dbReference>